<dbReference type="InterPro" id="IPR014807">
    <property type="entry name" value="Coa1"/>
</dbReference>
<dbReference type="GO" id="GO:0005743">
    <property type="term" value="C:mitochondrial inner membrane"/>
    <property type="evidence" value="ECO:0007669"/>
    <property type="project" value="TreeGrafter"/>
</dbReference>
<name>A0AAN7D3L9_9PEZI</name>
<dbReference type="Pfam" id="PF08695">
    <property type="entry name" value="Coa1"/>
    <property type="match status" value="1"/>
</dbReference>
<feature type="region of interest" description="Disordered" evidence="1">
    <location>
        <begin position="29"/>
        <end position="57"/>
    </location>
</feature>
<gene>
    <name evidence="2" type="ORF">C7999DRAFT_27754</name>
</gene>
<dbReference type="AlphaFoldDB" id="A0AAN7D3L9"/>
<comment type="caution">
    <text evidence="2">The sequence shown here is derived from an EMBL/GenBank/DDBJ whole genome shotgun (WGS) entry which is preliminary data.</text>
</comment>
<organism evidence="2 3">
    <name type="scientific">Corynascus novoguineensis</name>
    <dbReference type="NCBI Taxonomy" id="1126955"/>
    <lineage>
        <taxon>Eukaryota</taxon>
        <taxon>Fungi</taxon>
        <taxon>Dikarya</taxon>
        <taxon>Ascomycota</taxon>
        <taxon>Pezizomycotina</taxon>
        <taxon>Sordariomycetes</taxon>
        <taxon>Sordariomycetidae</taxon>
        <taxon>Sordariales</taxon>
        <taxon>Chaetomiaceae</taxon>
        <taxon>Corynascus</taxon>
    </lineage>
</organism>
<dbReference type="EMBL" id="MU857604">
    <property type="protein sequence ID" value="KAK4251678.1"/>
    <property type="molecule type" value="Genomic_DNA"/>
</dbReference>
<dbReference type="Proteomes" id="UP001303647">
    <property type="component" value="Unassembled WGS sequence"/>
</dbReference>
<keyword evidence="3" id="KW-1185">Reference proteome</keyword>
<dbReference type="PANTHER" id="PTHR28523:SF1">
    <property type="entry name" value="CYTOCHROME C OXIDASE ASSEMBLY FACTOR 1"/>
    <property type="match status" value="1"/>
</dbReference>
<sequence>MLSRLAQQGAGARAALPLLRRRIVASTGRTMPPNCSAARQTQKRGLVSAPKAGDGPLMERRADRELPSLEQTTFRWSRTLPIFAAVIAVASVAIFNYQKLSSPVVGATLYALRTSDKARAHLGDEIYFAQQIPWISGEMNQLQGRINISIRVKGTRAGGVMRFASFRPSPKGMFETTEWSLQTDDGLVIDLLEDGDPFAAMTGDTAAMVGVDLEDEEESVPRGFRKMTK</sequence>
<evidence type="ECO:0000313" key="3">
    <source>
        <dbReference type="Proteomes" id="UP001303647"/>
    </source>
</evidence>
<reference evidence="2" key="2">
    <citation type="submission" date="2023-05" db="EMBL/GenBank/DDBJ databases">
        <authorList>
            <consortium name="Lawrence Berkeley National Laboratory"/>
            <person name="Steindorff A."/>
            <person name="Hensen N."/>
            <person name="Bonometti L."/>
            <person name="Westerberg I."/>
            <person name="Brannstrom I.O."/>
            <person name="Guillou S."/>
            <person name="Cros-Aarteil S."/>
            <person name="Calhoun S."/>
            <person name="Haridas S."/>
            <person name="Kuo A."/>
            <person name="Mondo S."/>
            <person name="Pangilinan J."/>
            <person name="Riley R."/>
            <person name="Labutti K."/>
            <person name="Andreopoulos B."/>
            <person name="Lipzen A."/>
            <person name="Chen C."/>
            <person name="Yanf M."/>
            <person name="Daum C."/>
            <person name="Ng V."/>
            <person name="Clum A."/>
            <person name="Ohm R."/>
            <person name="Martin F."/>
            <person name="Silar P."/>
            <person name="Natvig D."/>
            <person name="Lalanne C."/>
            <person name="Gautier V."/>
            <person name="Ament-Velasquez S.L."/>
            <person name="Kruys A."/>
            <person name="Hutchinson M.I."/>
            <person name="Powell A.J."/>
            <person name="Barry K."/>
            <person name="Miller A.N."/>
            <person name="Grigoriev I.V."/>
            <person name="Debuchy R."/>
            <person name="Gladieux P."/>
            <person name="Thoren M.H."/>
            <person name="Johannesson H."/>
        </authorList>
    </citation>
    <scope>NUCLEOTIDE SEQUENCE</scope>
    <source>
        <strain evidence="2">CBS 359.72</strain>
    </source>
</reference>
<dbReference type="InterPro" id="IPR042432">
    <property type="entry name" value="Coa1_fungi"/>
</dbReference>
<dbReference type="GO" id="GO:0033617">
    <property type="term" value="P:mitochondrial respiratory chain complex IV assembly"/>
    <property type="evidence" value="ECO:0007669"/>
    <property type="project" value="InterPro"/>
</dbReference>
<evidence type="ECO:0000313" key="2">
    <source>
        <dbReference type="EMBL" id="KAK4251678.1"/>
    </source>
</evidence>
<proteinExistence type="predicted"/>
<dbReference type="PANTHER" id="PTHR28523">
    <property type="entry name" value="CYTOCHROME C OXIDASE ASSEMBLY FACTOR 1"/>
    <property type="match status" value="1"/>
</dbReference>
<evidence type="ECO:0000256" key="1">
    <source>
        <dbReference type="SAM" id="MobiDB-lite"/>
    </source>
</evidence>
<reference evidence="2" key="1">
    <citation type="journal article" date="2023" name="Mol. Phylogenet. Evol.">
        <title>Genome-scale phylogeny and comparative genomics of the fungal order Sordariales.</title>
        <authorList>
            <person name="Hensen N."/>
            <person name="Bonometti L."/>
            <person name="Westerberg I."/>
            <person name="Brannstrom I.O."/>
            <person name="Guillou S."/>
            <person name="Cros-Aarteil S."/>
            <person name="Calhoun S."/>
            <person name="Haridas S."/>
            <person name="Kuo A."/>
            <person name="Mondo S."/>
            <person name="Pangilinan J."/>
            <person name="Riley R."/>
            <person name="LaButti K."/>
            <person name="Andreopoulos B."/>
            <person name="Lipzen A."/>
            <person name="Chen C."/>
            <person name="Yan M."/>
            <person name="Daum C."/>
            <person name="Ng V."/>
            <person name="Clum A."/>
            <person name="Steindorff A."/>
            <person name="Ohm R.A."/>
            <person name="Martin F."/>
            <person name="Silar P."/>
            <person name="Natvig D.O."/>
            <person name="Lalanne C."/>
            <person name="Gautier V."/>
            <person name="Ament-Velasquez S.L."/>
            <person name="Kruys A."/>
            <person name="Hutchinson M.I."/>
            <person name="Powell A.J."/>
            <person name="Barry K."/>
            <person name="Miller A.N."/>
            <person name="Grigoriev I.V."/>
            <person name="Debuchy R."/>
            <person name="Gladieux P."/>
            <person name="Hiltunen Thoren M."/>
            <person name="Johannesson H."/>
        </authorList>
    </citation>
    <scope>NUCLEOTIDE SEQUENCE</scope>
    <source>
        <strain evidence="2">CBS 359.72</strain>
    </source>
</reference>
<protein>
    <submittedName>
        <fullName evidence="2">Cytochrome oxidase complex assembly protein 1-domain-containing protein</fullName>
    </submittedName>
</protein>
<accession>A0AAN7D3L9</accession>